<feature type="compositionally biased region" description="Low complexity" evidence="1">
    <location>
        <begin position="181"/>
        <end position="203"/>
    </location>
</feature>
<evidence type="ECO:0000259" key="2">
    <source>
        <dbReference type="Pfam" id="PF07933"/>
    </source>
</evidence>
<dbReference type="SUPFAM" id="SSF50729">
    <property type="entry name" value="PH domain-like"/>
    <property type="match status" value="1"/>
</dbReference>
<dbReference type="GO" id="GO:0006897">
    <property type="term" value="P:endocytosis"/>
    <property type="evidence" value="ECO:0007669"/>
    <property type="project" value="InterPro"/>
</dbReference>
<evidence type="ECO:0000313" key="4">
    <source>
        <dbReference type="Proteomes" id="UP001295684"/>
    </source>
</evidence>
<keyword evidence="4" id="KW-1185">Reference proteome</keyword>
<proteinExistence type="predicted"/>
<reference evidence="3" key="1">
    <citation type="submission" date="2023-07" db="EMBL/GenBank/DDBJ databases">
        <authorList>
            <consortium name="AG Swart"/>
            <person name="Singh M."/>
            <person name="Singh A."/>
            <person name="Seah K."/>
            <person name="Emmerich C."/>
        </authorList>
    </citation>
    <scope>NUCLEOTIDE SEQUENCE</scope>
    <source>
        <strain evidence="3">DP1</strain>
    </source>
</reference>
<dbReference type="InterPro" id="IPR011993">
    <property type="entry name" value="PH-like_dom_sf"/>
</dbReference>
<feature type="domain" description="NECAP PHear" evidence="2">
    <location>
        <begin position="12"/>
        <end position="162"/>
    </location>
</feature>
<dbReference type="InterPro" id="IPR012466">
    <property type="entry name" value="NECAP_PHear"/>
</dbReference>
<dbReference type="PANTHER" id="PTHR12847">
    <property type="entry name" value="ATP-BINDING CASSETTE ABC TRANSPORTER-RELATED"/>
    <property type="match status" value="1"/>
</dbReference>
<dbReference type="Pfam" id="PF07933">
    <property type="entry name" value="DUF1681"/>
    <property type="match status" value="1"/>
</dbReference>
<dbReference type="Proteomes" id="UP001295684">
    <property type="component" value="Unassembled WGS sequence"/>
</dbReference>
<dbReference type="EMBL" id="CAMPGE010021474">
    <property type="protein sequence ID" value="CAI2379618.1"/>
    <property type="molecule type" value="Genomic_DNA"/>
</dbReference>
<sequence length="235" mass="25980">MDFGEEEEYTITLMTPRGCNAFQIPPPATSRGHKAEDWRGKQIWKGQVQVISKGNKCIIQLINDEDKTIFAESKIDTSYDQKVDRCYDSTRFFAVLIENEHGQKANIGLGFTDRNDAFDFISSLDDFTKQQRISKGIDKCEINELEKDFSLKSGEKMKIEIKGLTDKKTAPTKKSGGGLKKLGMPRGSKKLGSPPSGTPSSAPEETEKDNKELEDIFSSPAPAASEESGGGLLDF</sequence>
<protein>
    <recommendedName>
        <fullName evidence="2">NECAP PHear domain-containing protein</fullName>
    </recommendedName>
</protein>
<organism evidence="3 4">
    <name type="scientific">Euplotes crassus</name>
    <dbReference type="NCBI Taxonomy" id="5936"/>
    <lineage>
        <taxon>Eukaryota</taxon>
        <taxon>Sar</taxon>
        <taxon>Alveolata</taxon>
        <taxon>Ciliophora</taxon>
        <taxon>Intramacronucleata</taxon>
        <taxon>Spirotrichea</taxon>
        <taxon>Hypotrichia</taxon>
        <taxon>Euplotida</taxon>
        <taxon>Euplotidae</taxon>
        <taxon>Moneuplotes</taxon>
    </lineage>
</organism>
<name>A0AAD1XUJ0_EUPCR</name>
<dbReference type="GO" id="GO:0030125">
    <property type="term" value="C:clathrin vesicle coat"/>
    <property type="evidence" value="ECO:0007669"/>
    <property type="project" value="TreeGrafter"/>
</dbReference>
<comment type="caution">
    <text evidence="3">The sequence shown here is derived from an EMBL/GenBank/DDBJ whole genome shotgun (WGS) entry which is preliminary data.</text>
</comment>
<dbReference type="AlphaFoldDB" id="A0AAD1XUJ0"/>
<gene>
    <name evidence="3" type="ORF">ECRASSUSDP1_LOCUS21031</name>
</gene>
<dbReference type="PANTHER" id="PTHR12847:SF9">
    <property type="entry name" value="NECAP-LIKE PROTEIN CG9132"/>
    <property type="match status" value="1"/>
</dbReference>
<accession>A0AAD1XUJ0</accession>
<evidence type="ECO:0000256" key="1">
    <source>
        <dbReference type="SAM" id="MobiDB-lite"/>
    </source>
</evidence>
<feature type="compositionally biased region" description="Low complexity" evidence="1">
    <location>
        <begin position="218"/>
        <end position="227"/>
    </location>
</feature>
<feature type="region of interest" description="Disordered" evidence="1">
    <location>
        <begin position="162"/>
        <end position="235"/>
    </location>
</feature>
<evidence type="ECO:0000313" key="3">
    <source>
        <dbReference type="EMBL" id="CAI2379618.1"/>
    </source>
</evidence>
<dbReference type="Gene3D" id="2.30.29.30">
    <property type="entry name" value="Pleckstrin-homology domain (PH domain)/Phosphotyrosine-binding domain (PTB)"/>
    <property type="match status" value="1"/>
</dbReference>